<keyword evidence="13" id="KW-0325">Glycoprotein</keyword>
<evidence type="ECO:0000256" key="4">
    <source>
        <dbReference type="ARBA" id="ARBA00022475"/>
    </source>
</evidence>
<dbReference type="PANTHER" id="PTHR44170:SF6">
    <property type="entry name" value="CONTACTIN"/>
    <property type="match status" value="1"/>
</dbReference>
<feature type="domain" description="Ig-like" evidence="17">
    <location>
        <begin position="380"/>
        <end position="468"/>
    </location>
</feature>
<proteinExistence type="inferred from homology"/>
<evidence type="ECO:0000256" key="6">
    <source>
        <dbReference type="ARBA" id="ARBA00022729"/>
    </source>
</evidence>
<dbReference type="Gene3D" id="2.60.40.10">
    <property type="entry name" value="Immunoglobulins"/>
    <property type="match status" value="11"/>
</dbReference>
<evidence type="ECO:0000259" key="18">
    <source>
        <dbReference type="PROSITE" id="PS50853"/>
    </source>
</evidence>
<evidence type="ECO:0000313" key="19">
    <source>
        <dbReference type="EMBL" id="OQV18931.1"/>
    </source>
</evidence>
<dbReference type="Proteomes" id="UP000192578">
    <property type="component" value="Unassembled WGS sequence"/>
</dbReference>
<dbReference type="GO" id="GO:0004896">
    <property type="term" value="F:cytokine receptor activity"/>
    <property type="evidence" value="ECO:0007669"/>
    <property type="project" value="InterPro"/>
</dbReference>
<evidence type="ECO:0000256" key="16">
    <source>
        <dbReference type="SAM" id="Phobius"/>
    </source>
</evidence>
<keyword evidence="12" id="KW-0675">Receptor</keyword>
<dbReference type="InterPro" id="IPR013098">
    <property type="entry name" value="Ig_I-set"/>
</dbReference>
<dbReference type="Pfam" id="PF00041">
    <property type="entry name" value="fn3"/>
    <property type="match status" value="4"/>
</dbReference>
<dbReference type="InterPro" id="IPR026966">
    <property type="entry name" value="Neurofascin/L1/NrCAM_C"/>
</dbReference>
<dbReference type="GO" id="GO:0030424">
    <property type="term" value="C:axon"/>
    <property type="evidence" value="ECO:0007669"/>
    <property type="project" value="TreeGrafter"/>
</dbReference>
<keyword evidence="14" id="KW-0393">Immunoglobulin domain</keyword>
<keyword evidence="4" id="KW-1003">Cell membrane</keyword>
<feature type="domain" description="Ig-like" evidence="17">
    <location>
        <begin position="473"/>
        <end position="568"/>
    </location>
</feature>
<evidence type="ECO:0000256" key="5">
    <source>
        <dbReference type="ARBA" id="ARBA00022692"/>
    </source>
</evidence>
<dbReference type="EMBL" id="MTYJ01000044">
    <property type="protein sequence ID" value="OQV18931.1"/>
    <property type="molecule type" value="Genomic_DNA"/>
</dbReference>
<sequence>MRSRMKLLTFWEPPPFCAIPSCAASLSSTSTSTSQFPRNNRSSMRRTRSLSTWWTVAVAVLCLASSAVAVTSPPYMVRQPPHELLYQISSPNREDRPVILDCEAKGDPLPEYRWTKNGQDFATSGSDDRVAQDPGKGTLTIHRPKDIDEGLYQCFAENSYGISLSNAVYLRRAGLDTFRTEDTPEEIVVDEGQQLTIKCNPPNGNPRPNVFWILQSTQGAMTTVNGSRISVDVEGDLHFSNITLDDASGDKYYACSAFSPFLREYKTGELKKLIVRPSGQAAPNKVAPVCQYTSPKHLTGMRGQNIDISCIYGGTPLPQVKWHRKGAELPPRRSQYSDYGKVLRLKNLQFEDQGTYECSASNGVGIVQAHAFTLTVESDPYWITAPEVAMKAEDEDQTFACLAGGVPEPRIQWFVNGTPYENLPANPRRTTNGTHITIRTVQKDIDTDNYQCNASNAHGYIFADVYMNVLALPAEIVEPPAEVSETVEGATAVITCRVYGAPRPRVSWEKDGQTINVQPGGGGGGGGRYEIKKEGDLLVKGATFTDIGSYTCIAVNRFGEKRASGRLDIKRKTVVTAPPEDVERRAGESATFRCSATSDPTLETTIEWLRDGEPIKMGQNGRIFQNNDNSLTISEAQEVHSGMYTCIARTRLDTSEAHATLIVRDVPNPPVNVRVQCSAREAVVHWEPNGDNREPIFEFIIQYSTSFEPGEWKDIKTDIAGTDLSSSVELSPWVNYTFRVRAKNRIGLSNASAPSQEVCTTPPDVPFKNPDNVQGRGDTPNNLVISWTPMPQIDHNGPGFYYEVKWLPVNPDPIAQRVEQSEIITDWQKGSLTVPNVPTYVPFDVKVVAGNALGPSKAANAPPVRGFSGENIPTEAPKKFYLSELVNGKTARVEWEPVAADSIHGDFKGYKIIVQPEGDEKPREIRVGPNATTAIVDVLKPASKNTVTVQPYNGQYDGPVSEPLVFETPEGAPGRVSDLRAYPMGRGAIFLEWKPPAEPNGKLLSYEIEIKEVDGLAVSEPIREPTIITDLNQNAVKLAGLKPDTKYRIELAATTAAGKGETGIVESATDSNRTMEAMALLPPPGVPDFVLSGKTNESIIVSWQPQSAAGGGHRIGEHFFVEHRRKGDGEWSKTKDELNGLSTEIFGLDPGTTYEVRVVAVEGDHQMRGPIHEVTTEGERVGEAPSPYGFASYPWFIALMCLLALLLLICLIVCVVRRSKRGGKYAVNEGDRSKRPASYDYEKAPTIPQGLATNNLPKVRPNDGGINGDENASIISREGGGSEADSMEEYGDPDQPKMFSEDGSWIGQYASNTVRSNDAVVSTTVAQHPTGSTFV</sequence>
<keyword evidence="7" id="KW-0677">Repeat</keyword>
<dbReference type="OrthoDB" id="6244967at2759"/>
<dbReference type="SMART" id="SM00408">
    <property type="entry name" value="IGc2"/>
    <property type="match status" value="6"/>
</dbReference>
<evidence type="ECO:0000256" key="12">
    <source>
        <dbReference type="ARBA" id="ARBA00023170"/>
    </source>
</evidence>
<organism evidence="19 20">
    <name type="scientific">Hypsibius exemplaris</name>
    <name type="common">Freshwater tardigrade</name>
    <dbReference type="NCBI Taxonomy" id="2072580"/>
    <lineage>
        <taxon>Eukaryota</taxon>
        <taxon>Metazoa</taxon>
        <taxon>Ecdysozoa</taxon>
        <taxon>Tardigrada</taxon>
        <taxon>Eutardigrada</taxon>
        <taxon>Parachela</taxon>
        <taxon>Hypsibioidea</taxon>
        <taxon>Hypsibiidae</taxon>
        <taxon>Hypsibius</taxon>
    </lineage>
</organism>
<feature type="domain" description="Fibronectin type-III" evidence="18">
    <location>
        <begin position="1083"/>
        <end position="1184"/>
    </location>
</feature>
<evidence type="ECO:0000256" key="15">
    <source>
        <dbReference type="SAM" id="MobiDB-lite"/>
    </source>
</evidence>
<dbReference type="InterPro" id="IPR003598">
    <property type="entry name" value="Ig_sub2"/>
</dbReference>
<feature type="domain" description="Ig-like" evidence="17">
    <location>
        <begin position="572"/>
        <end position="662"/>
    </location>
</feature>
<name>A0A1W0WUQ2_HYPEX</name>
<feature type="domain" description="Fibronectin type-III" evidence="18">
    <location>
        <begin position="975"/>
        <end position="1077"/>
    </location>
</feature>
<dbReference type="InterPro" id="IPR003529">
    <property type="entry name" value="Hematopoietin_rcpt_Gp130_CS"/>
</dbReference>
<evidence type="ECO:0000259" key="17">
    <source>
        <dbReference type="PROSITE" id="PS50835"/>
    </source>
</evidence>
<comment type="caution">
    <text evidence="19">The sequence shown here is derived from an EMBL/GenBank/DDBJ whole genome shotgun (WGS) entry which is preliminary data.</text>
</comment>
<dbReference type="FunFam" id="2.60.40.10:FF:000028">
    <property type="entry name" value="Neuronal cell adhesion molecule"/>
    <property type="match status" value="1"/>
</dbReference>
<comment type="similarity">
    <text evidence="3">Belongs to the type I cytokine receptor family. Type 2 subfamily.</text>
</comment>
<dbReference type="SMART" id="SM00409">
    <property type="entry name" value="IG"/>
    <property type="match status" value="6"/>
</dbReference>
<protein>
    <submittedName>
        <fullName evidence="19">Neuroglian</fullName>
    </submittedName>
</protein>
<dbReference type="InterPro" id="IPR013783">
    <property type="entry name" value="Ig-like_fold"/>
</dbReference>
<evidence type="ECO:0000313" key="20">
    <source>
        <dbReference type="Proteomes" id="UP000192578"/>
    </source>
</evidence>
<dbReference type="FunFam" id="2.60.40.10:FF:000052">
    <property type="entry name" value="Contactin 1"/>
    <property type="match status" value="1"/>
</dbReference>
<accession>A0A1W0WUQ2</accession>
<dbReference type="FunFam" id="2.60.40.10:FF:000032">
    <property type="entry name" value="palladin isoform X1"/>
    <property type="match status" value="1"/>
</dbReference>
<keyword evidence="9 16" id="KW-1133">Transmembrane helix</keyword>
<dbReference type="InterPro" id="IPR007110">
    <property type="entry name" value="Ig-like_dom"/>
</dbReference>
<evidence type="ECO:0000256" key="10">
    <source>
        <dbReference type="ARBA" id="ARBA00023136"/>
    </source>
</evidence>
<dbReference type="GO" id="GO:0007411">
    <property type="term" value="P:axon guidance"/>
    <property type="evidence" value="ECO:0007669"/>
    <property type="project" value="TreeGrafter"/>
</dbReference>
<evidence type="ECO:0000256" key="3">
    <source>
        <dbReference type="ARBA" id="ARBA00008921"/>
    </source>
</evidence>
<dbReference type="Pfam" id="PF13927">
    <property type="entry name" value="Ig_3"/>
    <property type="match status" value="3"/>
</dbReference>
<feature type="domain" description="Fibronectin type-III" evidence="18">
    <location>
        <begin position="669"/>
        <end position="764"/>
    </location>
</feature>
<feature type="domain" description="Ig-like" evidence="17">
    <location>
        <begin position="288"/>
        <end position="375"/>
    </location>
</feature>
<evidence type="ECO:0000256" key="13">
    <source>
        <dbReference type="ARBA" id="ARBA00023180"/>
    </source>
</evidence>
<keyword evidence="5 16" id="KW-0812">Transmembrane</keyword>
<evidence type="ECO:0000256" key="1">
    <source>
        <dbReference type="ARBA" id="ARBA00004236"/>
    </source>
</evidence>
<feature type="domain" description="Ig-like" evidence="17">
    <location>
        <begin position="178"/>
        <end position="257"/>
    </location>
</feature>
<dbReference type="PROSITE" id="PS50835">
    <property type="entry name" value="IG_LIKE"/>
    <property type="match status" value="6"/>
</dbReference>
<dbReference type="PROSITE" id="PS01353">
    <property type="entry name" value="HEMATOPO_REC_L_F2"/>
    <property type="match status" value="1"/>
</dbReference>
<dbReference type="InterPro" id="IPR003599">
    <property type="entry name" value="Ig_sub"/>
</dbReference>
<dbReference type="CDD" id="cd00063">
    <property type="entry name" value="FN3"/>
    <property type="match status" value="5"/>
</dbReference>
<dbReference type="InterPro" id="IPR036179">
    <property type="entry name" value="Ig-like_dom_sf"/>
</dbReference>
<feature type="transmembrane region" description="Helical" evidence="16">
    <location>
        <begin position="1193"/>
        <end position="1216"/>
    </location>
</feature>
<evidence type="ECO:0000256" key="11">
    <source>
        <dbReference type="ARBA" id="ARBA00023157"/>
    </source>
</evidence>
<feature type="transmembrane region" description="Helical" evidence="16">
    <location>
        <begin position="50"/>
        <end position="70"/>
    </location>
</feature>
<dbReference type="FunFam" id="2.60.40.10:FF:001718">
    <property type="entry name" value="Neuroglian, isoform D"/>
    <property type="match status" value="1"/>
</dbReference>
<keyword evidence="8" id="KW-0130">Cell adhesion</keyword>
<gene>
    <name evidence="19" type="ORF">BV898_06991</name>
</gene>
<keyword evidence="11" id="KW-1015">Disulfide bond</keyword>
<feature type="domain" description="Fibronectin type-III" evidence="18">
    <location>
        <begin position="876"/>
        <end position="971"/>
    </location>
</feature>
<dbReference type="SUPFAM" id="SSF49265">
    <property type="entry name" value="Fibronectin type III"/>
    <property type="match status" value="3"/>
</dbReference>
<comment type="subcellular location">
    <subcellularLocation>
        <location evidence="1">Cell membrane</location>
    </subcellularLocation>
    <subcellularLocation>
        <location evidence="2">Membrane</location>
        <topology evidence="2">Single-pass type I membrane protein</topology>
    </subcellularLocation>
</comment>
<dbReference type="PROSITE" id="PS50853">
    <property type="entry name" value="FN3"/>
    <property type="match status" value="5"/>
</dbReference>
<keyword evidence="6" id="KW-0732">Signal</keyword>
<keyword evidence="20" id="KW-1185">Reference proteome</keyword>
<dbReference type="GO" id="GO:0005886">
    <property type="term" value="C:plasma membrane"/>
    <property type="evidence" value="ECO:0007669"/>
    <property type="project" value="UniProtKB-SubCell"/>
</dbReference>
<evidence type="ECO:0000256" key="7">
    <source>
        <dbReference type="ARBA" id="ARBA00022737"/>
    </source>
</evidence>
<dbReference type="FunFam" id="2.60.40.10:FF:000005">
    <property type="entry name" value="Neuronal cell adhesion molecule"/>
    <property type="match status" value="1"/>
</dbReference>
<dbReference type="InterPro" id="IPR003961">
    <property type="entry name" value="FN3_dom"/>
</dbReference>
<dbReference type="SMART" id="SM00060">
    <property type="entry name" value="FN3"/>
    <property type="match status" value="5"/>
</dbReference>
<dbReference type="GO" id="GO:0098609">
    <property type="term" value="P:cell-cell adhesion"/>
    <property type="evidence" value="ECO:0007669"/>
    <property type="project" value="TreeGrafter"/>
</dbReference>
<feature type="domain" description="Ig-like" evidence="17">
    <location>
        <begin position="74"/>
        <end position="165"/>
    </location>
</feature>
<dbReference type="Pfam" id="PF13882">
    <property type="entry name" value="Bravo_FIGEY"/>
    <property type="match status" value="1"/>
</dbReference>
<feature type="domain" description="Fibronectin type-III" evidence="18">
    <location>
        <begin position="769"/>
        <end position="871"/>
    </location>
</feature>
<dbReference type="InterPro" id="IPR036116">
    <property type="entry name" value="FN3_sf"/>
</dbReference>
<evidence type="ECO:0000256" key="8">
    <source>
        <dbReference type="ARBA" id="ARBA00022889"/>
    </source>
</evidence>
<evidence type="ECO:0000256" key="2">
    <source>
        <dbReference type="ARBA" id="ARBA00004479"/>
    </source>
</evidence>
<dbReference type="PANTHER" id="PTHR44170">
    <property type="entry name" value="PROTEIN SIDEKICK"/>
    <property type="match status" value="1"/>
</dbReference>
<evidence type="ECO:0000256" key="9">
    <source>
        <dbReference type="ARBA" id="ARBA00022989"/>
    </source>
</evidence>
<dbReference type="Pfam" id="PF07679">
    <property type="entry name" value="I-set"/>
    <property type="match status" value="2"/>
</dbReference>
<evidence type="ECO:0000256" key="14">
    <source>
        <dbReference type="ARBA" id="ARBA00023319"/>
    </source>
</evidence>
<dbReference type="SUPFAM" id="SSF48726">
    <property type="entry name" value="Immunoglobulin"/>
    <property type="match status" value="6"/>
</dbReference>
<feature type="region of interest" description="Disordered" evidence="15">
    <location>
        <begin position="1250"/>
        <end position="1302"/>
    </location>
</feature>
<keyword evidence="10 16" id="KW-0472">Membrane</keyword>
<reference evidence="20" key="1">
    <citation type="submission" date="2017-01" db="EMBL/GenBank/DDBJ databases">
        <title>Comparative genomics of anhydrobiosis in the tardigrade Hypsibius dujardini.</title>
        <authorList>
            <person name="Yoshida Y."/>
            <person name="Koutsovoulos G."/>
            <person name="Laetsch D."/>
            <person name="Stevens L."/>
            <person name="Kumar S."/>
            <person name="Horikawa D."/>
            <person name="Ishino K."/>
            <person name="Komine S."/>
            <person name="Tomita M."/>
            <person name="Blaxter M."/>
            <person name="Arakawa K."/>
        </authorList>
    </citation>
    <scope>NUCLEOTIDE SEQUENCE [LARGE SCALE GENOMIC DNA]</scope>
    <source>
        <strain evidence="20">Z151</strain>
    </source>
</reference>